<evidence type="ECO:0000256" key="5">
    <source>
        <dbReference type="ARBA" id="ARBA00022729"/>
    </source>
</evidence>
<dbReference type="CDD" id="cd14066">
    <property type="entry name" value="STKc_IRAK"/>
    <property type="match status" value="1"/>
</dbReference>
<reference evidence="16 17" key="1">
    <citation type="journal article" date="2017" name="Nat. Commun.">
        <title>Genome assembly with in vitro proximity ligation data and whole-genome triplication in lettuce.</title>
        <authorList>
            <person name="Reyes-Chin-Wo S."/>
            <person name="Wang Z."/>
            <person name="Yang X."/>
            <person name="Kozik A."/>
            <person name="Arikit S."/>
            <person name="Song C."/>
            <person name="Xia L."/>
            <person name="Froenicke L."/>
            <person name="Lavelle D.O."/>
            <person name="Truco M.J."/>
            <person name="Xia R."/>
            <person name="Zhu S."/>
            <person name="Xu C."/>
            <person name="Xu H."/>
            <person name="Xu X."/>
            <person name="Cox K."/>
            <person name="Korf I."/>
            <person name="Meyers B.C."/>
            <person name="Michelmore R.W."/>
        </authorList>
    </citation>
    <scope>NUCLEOTIDE SEQUENCE [LARGE SCALE GENOMIC DNA]</scope>
    <source>
        <strain evidence="17">cv. Salinas</strain>
        <tissue evidence="16">Seedlings</tissue>
    </source>
</reference>
<feature type="domain" description="Protein kinase" evidence="15">
    <location>
        <begin position="333"/>
        <end position="607"/>
    </location>
</feature>
<evidence type="ECO:0000256" key="9">
    <source>
        <dbReference type="ARBA" id="ARBA00022989"/>
    </source>
</evidence>
<dbReference type="SUPFAM" id="SSF52058">
    <property type="entry name" value="L domain-like"/>
    <property type="match status" value="1"/>
</dbReference>
<accession>A0A9R1UUM6</accession>
<protein>
    <recommendedName>
        <fullName evidence="15">Protein kinase domain-containing protein</fullName>
    </recommendedName>
</protein>
<dbReference type="InterPro" id="IPR001611">
    <property type="entry name" value="Leu-rich_rpt"/>
</dbReference>
<evidence type="ECO:0000256" key="14">
    <source>
        <dbReference type="SAM" id="SignalP"/>
    </source>
</evidence>
<dbReference type="Pfam" id="PF00560">
    <property type="entry name" value="LRR_1"/>
    <property type="match status" value="3"/>
</dbReference>
<dbReference type="GO" id="GO:0016020">
    <property type="term" value="C:membrane"/>
    <property type="evidence" value="ECO:0007669"/>
    <property type="project" value="UniProtKB-SubCell"/>
</dbReference>
<evidence type="ECO:0000256" key="13">
    <source>
        <dbReference type="SAM" id="Phobius"/>
    </source>
</evidence>
<evidence type="ECO:0000256" key="6">
    <source>
        <dbReference type="ARBA" id="ARBA00022737"/>
    </source>
</evidence>
<dbReference type="FunFam" id="3.80.10.10:FF:000234">
    <property type="entry name" value="Probable inactive receptor kinase RLK902"/>
    <property type="match status" value="1"/>
</dbReference>
<dbReference type="Proteomes" id="UP000235145">
    <property type="component" value="Unassembled WGS sequence"/>
</dbReference>
<dbReference type="InterPro" id="IPR025287">
    <property type="entry name" value="WAK_GUB"/>
</dbReference>
<dbReference type="GO" id="GO:0030247">
    <property type="term" value="F:polysaccharide binding"/>
    <property type="evidence" value="ECO:0007669"/>
    <property type="project" value="InterPro"/>
</dbReference>
<keyword evidence="3" id="KW-0433">Leucine-rich repeat</keyword>
<feature type="region of interest" description="Disordered" evidence="12">
    <location>
        <begin position="285"/>
        <end position="308"/>
    </location>
</feature>
<keyword evidence="17" id="KW-1185">Reference proteome</keyword>
<feature type="transmembrane region" description="Helical" evidence="13">
    <location>
        <begin position="842"/>
        <end position="865"/>
    </location>
</feature>
<keyword evidence="7 11" id="KW-0547">Nucleotide-binding</keyword>
<evidence type="ECO:0000256" key="7">
    <source>
        <dbReference type="ARBA" id="ARBA00022741"/>
    </source>
</evidence>
<dbReference type="Pfam" id="PF13947">
    <property type="entry name" value="GUB_WAK_bind"/>
    <property type="match status" value="1"/>
</dbReference>
<evidence type="ECO:0000313" key="17">
    <source>
        <dbReference type="Proteomes" id="UP000235145"/>
    </source>
</evidence>
<dbReference type="InterPro" id="IPR013210">
    <property type="entry name" value="LRR_N_plant-typ"/>
</dbReference>
<keyword evidence="9 13" id="KW-1133">Transmembrane helix</keyword>
<dbReference type="PANTHER" id="PTHR48010:SF59">
    <property type="entry name" value="PROTEIN KINASE DOMAIN-CONTAINING PROTEIN"/>
    <property type="match status" value="1"/>
</dbReference>
<feature type="compositionally biased region" description="Basic and acidic residues" evidence="12">
    <location>
        <begin position="606"/>
        <end position="625"/>
    </location>
</feature>
<dbReference type="GO" id="GO:0004672">
    <property type="term" value="F:protein kinase activity"/>
    <property type="evidence" value="ECO:0007669"/>
    <property type="project" value="InterPro"/>
</dbReference>
<feature type="compositionally biased region" description="Basic and acidic residues" evidence="12">
    <location>
        <begin position="295"/>
        <end position="308"/>
    </location>
</feature>
<comment type="caution">
    <text evidence="16">The sequence shown here is derived from an EMBL/GenBank/DDBJ whole genome shotgun (WGS) entry which is preliminary data.</text>
</comment>
<evidence type="ECO:0000256" key="3">
    <source>
        <dbReference type="ARBA" id="ARBA00022614"/>
    </source>
</evidence>
<dbReference type="EMBL" id="NBSK02000008">
    <property type="protein sequence ID" value="KAJ0194041.1"/>
    <property type="molecule type" value="Genomic_DNA"/>
</dbReference>
<dbReference type="InterPro" id="IPR050994">
    <property type="entry name" value="At_inactive_RLKs"/>
</dbReference>
<dbReference type="AlphaFoldDB" id="A0A9R1UUM6"/>
<evidence type="ECO:0000256" key="2">
    <source>
        <dbReference type="ARBA" id="ARBA00022553"/>
    </source>
</evidence>
<keyword evidence="4 13" id="KW-0812">Transmembrane</keyword>
<name>A0A9R1UUM6_LACSA</name>
<evidence type="ECO:0000256" key="11">
    <source>
        <dbReference type="PROSITE-ProRule" id="PRU10141"/>
    </source>
</evidence>
<evidence type="ECO:0000256" key="4">
    <source>
        <dbReference type="ARBA" id="ARBA00022692"/>
    </source>
</evidence>
<proteinExistence type="predicted"/>
<comment type="subcellular location">
    <subcellularLocation>
        <location evidence="1">Membrane</location>
        <topology evidence="1">Single-pass membrane protein</topology>
    </subcellularLocation>
</comment>
<dbReference type="PROSITE" id="PS00107">
    <property type="entry name" value="PROTEIN_KINASE_ATP"/>
    <property type="match status" value="1"/>
</dbReference>
<feature type="chain" id="PRO_5040177417" description="Protein kinase domain-containing protein" evidence="14">
    <location>
        <begin position="28"/>
        <end position="908"/>
    </location>
</feature>
<dbReference type="SUPFAM" id="SSF56112">
    <property type="entry name" value="Protein kinase-like (PK-like)"/>
    <property type="match status" value="1"/>
</dbReference>
<keyword evidence="5 14" id="KW-0732">Signal</keyword>
<dbReference type="Pfam" id="PF08263">
    <property type="entry name" value="LRRNT_2"/>
    <property type="match status" value="1"/>
</dbReference>
<evidence type="ECO:0000256" key="10">
    <source>
        <dbReference type="ARBA" id="ARBA00023136"/>
    </source>
</evidence>
<evidence type="ECO:0000313" key="16">
    <source>
        <dbReference type="EMBL" id="KAJ0194041.1"/>
    </source>
</evidence>
<feature type="signal peptide" evidence="14">
    <location>
        <begin position="1"/>
        <end position="27"/>
    </location>
</feature>
<keyword evidence="2" id="KW-0597">Phosphoprotein</keyword>
<evidence type="ECO:0000256" key="1">
    <source>
        <dbReference type="ARBA" id="ARBA00004167"/>
    </source>
</evidence>
<keyword evidence="10 13" id="KW-0472">Membrane</keyword>
<evidence type="ECO:0000256" key="12">
    <source>
        <dbReference type="SAM" id="MobiDB-lite"/>
    </source>
</evidence>
<keyword evidence="6" id="KW-0677">Repeat</keyword>
<dbReference type="GO" id="GO:0005524">
    <property type="term" value="F:ATP binding"/>
    <property type="evidence" value="ECO:0007669"/>
    <property type="project" value="UniProtKB-UniRule"/>
</dbReference>
<dbReference type="InterPro" id="IPR001245">
    <property type="entry name" value="Ser-Thr/Tyr_kinase_cat_dom"/>
</dbReference>
<dbReference type="Pfam" id="PF07714">
    <property type="entry name" value="PK_Tyr_Ser-Thr"/>
    <property type="match status" value="1"/>
</dbReference>
<dbReference type="Gene3D" id="1.10.510.10">
    <property type="entry name" value="Transferase(Phosphotransferase) domain 1"/>
    <property type="match status" value="1"/>
</dbReference>
<keyword evidence="8 11" id="KW-0067">ATP-binding</keyword>
<dbReference type="FunFam" id="1.10.510.10:FF:000095">
    <property type="entry name" value="protein STRUBBELIG-RECEPTOR FAMILY 8"/>
    <property type="match status" value="1"/>
</dbReference>
<dbReference type="InterPro" id="IPR011009">
    <property type="entry name" value="Kinase-like_dom_sf"/>
</dbReference>
<feature type="region of interest" description="Disordered" evidence="12">
    <location>
        <begin position="606"/>
        <end position="638"/>
    </location>
</feature>
<feature type="binding site" evidence="11">
    <location>
        <position position="370"/>
    </location>
    <ligand>
        <name>ATP</name>
        <dbReference type="ChEBI" id="CHEBI:30616"/>
    </ligand>
</feature>
<sequence>MFQGNFHMELCFKSIFFILFLLPLSSADLNSDKQALLAFSNSVPHGPKLNWNNNTDICNSWVGINCTSDGTRVFALRLPAIGLKGPIPSNTLGKLDSLQILSLRSNRLNGTLPSDLLSLSSLHYLFLQRNNFSGDIPATFPPRIIVLDLSFNSFAGNIPAGIQNLTELTGLNLQNNSISGPIPNVTIPTLKHLNLSYNHLNGSIPSSLKEFPSSSFIGNSFSCGLPLNPCSPISPSSPKKETSKKKEKLPLWAIIAIAVGGGILVLISLIVLILCCVKRKSEEDPRRVTKGKASTRGEKPRDEFGSGVQEPEKNKLVFFEGCSYNFDLEDLLRASAEVLGKGSFGTAYKAVLEESMTVVVKRLKEVVVGKKEFEQQMEIIGRVGQHQNVVPLRAYYYSKDEKLLVYDYMSGGSLLTLLHGNRGTERNPVDWETRVKIALGAARGVAHIHSIGGPKFTHGNIKSANVLINHDSTGCISDIGLAPLMNFPPPTSRHAVGYRAPELLETRKHTHKSDVYSFGVLLLEMLTGKQPIQSPGREDMVDLPRWVQSVVREEWTAEVFDVELMKFQNIEEEMVQMLQIGMACVVRVPDMRPTMEEVVRMIEEVRLSDSENRPSSDDNKSKDSRVQTPANADCSPASCGPNEPHVRFPFRILDLQPPRCGFPGFDLSCDEQNQTILQLPSSSSSSSLPYIVNSISYLEQLIYIDPGFCQPNRIVSVNITDTSFSDSNLMMQNYTFFNCSQNYSTLYPVVGFPCLSTGNYSVIAIVTDSYNPGYVPLNCEFMKRIVVPILPNGVLSQELELIWSTPYCKSCEREGKFCEWKSDDGETVCVSSSRGKGISRGAIYGLSIGIGVPTLIFIIGLAYYLSYKRKGHNGSHNQRVVEDNSGIVTLVPGFCTRTRRVGEPQLNE</sequence>
<organism evidence="16 17">
    <name type="scientific">Lactuca sativa</name>
    <name type="common">Garden lettuce</name>
    <dbReference type="NCBI Taxonomy" id="4236"/>
    <lineage>
        <taxon>Eukaryota</taxon>
        <taxon>Viridiplantae</taxon>
        <taxon>Streptophyta</taxon>
        <taxon>Embryophyta</taxon>
        <taxon>Tracheophyta</taxon>
        <taxon>Spermatophyta</taxon>
        <taxon>Magnoliopsida</taxon>
        <taxon>eudicotyledons</taxon>
        <taxon>Gunneridae</taxon>
        <taxon>Pentapetalae</taxon>
        <taxon>asterids</taxon>
        <taxon>campanulids</taxon>
        <taxon>Asterales</taxon>
        <taxon>Asteraceae</taxon>
        <taxon>Cichorioideae</taxon>
        <taxon>Cichorieae</taxon>
        <taxon>Lactucinae</taxon>
        <taxon>Lactuca</taxon>
    </lineage>
</organism>
<feature type="transmembrane region" description="Helical" evidence="13">
    <location>
        <begin position="249"/>
        <end position="277"/>
    </location>
</feature>
<dbReference type="InterPro" id="IPR000719">
    <property type="entry name" value="Prot_kinase_dom"/>
</dbReference>
<dbReference type="InterPro" id="IPR032675">
    <property type="entry name" value="LRR_dom_sf"/>
</dbReference>
<dbReference type="Gene3D" id="3.30.200.20">
    <property type="entry name" value="Phosphorylase Kinase, domain 1"/>
    <property type="match status" value="1"/>
</dbReference>
<dbReference type="PROSITE" id="PS50011">
    <property type="entry name" value="PROTEIN_KINASE_DOM"/>
    <property type="match status" value="1"/>
</dbReference>
<dbReference type="FunFam" id="3.30.200.20:FF:000307">
    <property type="entry name" value="pollen receptor-like kinase 1"/>
    <property type="match status" value="1"/>
</dbReference>
<dbReference type="InterPro" id="IPR017441">
    <property type="entry name" value="Protein_kinase_ATP_BS"/>
</dbReference>
<evidence type="ECO:0000259" key="15">
    <source>
        <dbReference type="PROSITE" id="PS50011"/>
    </source>
</evidence>
<evidence type="ECO:0000256" key="8">
    <source>
        <dbReference type="ARBA" id="ARBA00022840"/>
    </source>
</evidence>
<dbReference type="PANTHER" id="PTHR48010">
    <property type="entry name" value="OS05G0588300 PROTEIN"/>
    <property type="match status" value="1"/>
</dbReference>
<dbReference type="Gene3D" id="3.80.10.10">
    <property type="entry name" value="Ribonuclease Inhibitor"/>
    <property type="match status" value="2"/>
</dbReference>
<gene>
    <name evidence="16" type="ORF">LSAT_V11C800428180</name>
</gene>